<evidence type="ECO:0000256" key="2">
    <source>
        <dbReference type="PROSITE-ProRule" id="PRU00169"/>
    </source>
</evidence>
<dbReference type="SMART" id="SM00448">
    <property type="entry name" value="REC"/>
    <property type="match status" value="1"/>
</dbReference>
<reference evidence="4" key="1">
    <citation type="journal article" date="2019" name="PLoS Negl. Trop. Dis.">
        <title>Revisiting the worldwide diversity of Leptospira species in the environment.</title>
        <authorList>
            <person name="Vincent A.T."/>
            <person name="Schiettekatte O."/>
            <person name="Bourhy P."/>
            <person name="Veyrier F.J."/>
            <person name="Picardeau M."/>
        </authorList>
    </citation>
    <scope>NUCLEOTIDE SEQUENCE [LARGE SCALE GENOMIC DNA]</scope>
    <source>
        <strain evidence="4">201702476</strain>
    </source>
</reference>
<keyword evidence="5" id="KW-1185">Reference proteome</keyword>
<dbReference type="SUPFAM" id="SSF52172">
    <property type="entry name" value="CheY-like"/>
    <property type="match status" value="1"/>
</dbReference>
<dbReference type="InterPro" id="IPR052016">
    <property type="entry name" value="Bact_Sigma-Reg"/>
</dbReference>
<evidence type="ECO:0000313" key="4">
    <source>
        <dbReference type="EMBL" id="TGL61806.1"/>
    </source>
</evidence>
<dbReference type="PROSITE" id="PS50110">
    <property type="entry name" value="RESPONSE_REGULATORY"/>
    <property type="match status" value="1"/>
</dbReference>
<dbReference type="PANTHER" id="PTHR43156:SF2">
    <property type="entry name" value="STAGE II SPORULATION PROTEIN E"/>
    <property type="match status" value="1"/>
</dbReference>
<dbReference type="Pfam" id="PF07228">
    <property type="entry name" value="SpoIIE"/>
    <property type="match status" value="1"/>
</dbReference>
<accession>A0A4R9K8J9</accession>
<dbReference type="Gene3D" id="3.60.40.10">
    <property type="entry name" value="PPM-type phosphatase domain"/>
    <property type="match status" value="1"/>
</dbReference>
<keyword evidence="1" id="KW-0378">Hydrolase</keyword>
<evidence type="ECO:0000256" key="1">
    <source>
        <dbReference type="ARBA" id="ARBA00022801"/>
    </source>
</evidence>
<dbReference type="GO" id="GO:0016791">
    <property type="term" value="F:phosphatase activity"/>
    <property type="evidence" value="ECO:0007669"/>
    <property type="project" value="TreeGrafter"/>
</dbReference>
<organism evidence="4 5">
    <name type="scientific">Leptospira ognonensis</name>
    <dbReference type="NCBI Taxonomy" id="2484945"/>
    <lineage>
        <taxon>Bacteria</taxon>
        <taxon>Pseudomonadati</taxon>
        <taxon>Spirochaetota</taxon>
        <taxon>Spirochaetia</taxon>
        <taxon>Leptospirales</taxon>
        <taxon>Leptospiraceae</taxon>
        <taxon>Leptospira</taxon>
    </lineage>
</organism>
<dbReference type="SUPFAM" id="SSF81606">
    <property type="entry name" value="PP2C-like"/>
    <property type="match status" value="1"/>
</dbReference>
<dbReference type="PANTHER" id="PTHR43156">
    <property type="entry name" value="STAGE II SPORULATION PROTEIN E-RELATED"/>
    <property type="match status" value="1"/>
</dbReference>
<dbReference type="EMBL" id="RQGD01000014">
    <property type="protein sequence ID" value="TGL61806.1"/>
    <property type="molecule type" value="Genomic_DNA"/>
</dbReference>
<dbReference type="Gene3D" id="3.40.50.2300">
    <property type="match status" value="1"/>
</dbReference>
<evidence type="ECO:0000313" key="5">
    <source>
        <dbReference type="Proteomes" id="UP000297693"/>
    </source>
</evidence>
<dbReference type="Pfam" id="PF00072">
    <property type="entry name" value="Response_reg"/>
    <property type="match status" value="1"/>
</dbReference>
<feature type="modified residue" description="4-aspartylphosphate" evidence="2">
    <location>
        <position position="56"/>
    </location>
</feature>
<dbReference type="InterPro" id="IPR036457">
    <property type="entry name" value="PPM-type-like_dom_sf"/>
</dbReference>
<name>A0A4R9K8J9_9LEPT</name>
<dbReference type="AlphaFoldDB" id="A0A4R9K8J9"/>
<gene>
    <name evidence="4" type="ORF">EHQ58_04110</name>
</gene>
<keyword evidence="2" id="KW-0597">Phosphoprotein</keyword>
<sequence length="383" mass="43521">MNQAEFKILVVEDNELNRKVIVQKLKKNLYKIDEAENGLMALEKVKTWKPDLILLDVMMPEMDGFQVLEILRQTQSQVELPIILVTAMQDSEDIVKGFKLGANDYLPKNFNTEELLARVNTGLKIRSYHKLLQLRNNTIERELDIARLIQKKILPLSTPNLPGFTIGSLYLPMDKVGGDYYDYFEAEGYCDFFMADVSGHGVPGALIASILKMSMQYCHLSHQSISDILTNMDQAVSERGALGMFATAVILRLFPEVAKFTYSNAGHHPLLIHRRANDTFIELSTPGTPLGINFDFKKLAYLEVEFQLEIGDRIILFTDGIIEAVNAEEVDFETAIWKNFLKENKNAEIADLSEKLIQILKVFSNKETFEDDITWVVIDYAGN</sequence>
<dbReference type="CDD" id="cd17574">
    <property type="entry name" value="REC_OmpR"/>
    <property type="match status" value="1"/>
</dbReference>
<protein>
    <submittedName>
        <fullName evidence="4">Response regulator</fullName>
    </submittedName>
</protein>
<dbReference type="SMART" id="SM00331">
    <property type="entry name" value="PP2C_SIG"/>
    <property type="match status" value="1"/>
</dbReference>
<proteinExistence type="predicted"/>
<feature type="domain" description="Response regulatory" evidence="3">
    <location>
        <begin position="7"/>
        <end position="123"/>
    </location>
</feature>
<dbReference type="Proteomes" id="UP000297693">
    <property type="component" value="Unassembled WGS sequence"/>
</dbReference>
<dbReference type="InterPro" id="IPR001932">
    <property type="entry name" value="PPM-type_phosphatase-like_dom"/>
</dbReference>
<dbReference type="InterPro" id="IPR011006">
    <property type="entry name" value="CheY-like_superfamily"/>
</dbReference>
<dbReference type="OrthoDB" id="311592at2"/>
<comment type="caution">
    <text evidence="4">The sequence shown here is derived from an EMBL/GenBank/DDBJ whole genome shotgun (WGS) entry which is preliminary data.</text>
</comment>
<dbReference type="InterPro" id="IPR001789">
    <property type="entry name" value="Sig_transdc_resp-reg_receiver"/>
</dbReference>
<evidence type="ECO:0000259" key="3">
    <source>
        <dbReference type="PROSITE" id="PS50110"/>
    </source>
</evidence>
<dbReference type="GO" id="GO:0000160">
    <property type="term" value="P:phosphorelay signal transduction system"/>
    <property type="evidence" value="ECO:0007669"/>
    <property type="project" value="InterPro"/>
</dbReference>
<dbReference type="RefSeq" id="WP_135622292.1">
    <property type="nucleotide sequence ID" value="NZ_RQGD01000014.1"/>
</dbReference>